<sequence>MSQTTPMAAANMQSDRMNPPTLLNLPGEIRNQIWEQVYQPTHIHDPTISWVDTWDNMGPWTHLGLSQTCRQTRFETHHLAWQTTGIKFTLEKPPGHPDALKSAYRWLRDMGDRNVRHMRRFTVERCHGMSTCPAEDGCSSREDETDDVPVVDAGAPLEEAHHVHHGHIPEMDLCLLPGRPVRCQVVESFDGACACCDPFAFVDEVELCGKAAVAWGEAQEKRDKGTLGVEDLIAAFEAVLEAWGGGNPREERITEEE</sequence>
<dbReference type="InterPro" id="IPR038883">
    <property type="entry name" value="AN11006-like"/>
</dbReference>
<dbReference type="PANTHER" id="PTHR42085:SF1">
    <property type="entry name" value="F-BOX DOMAIN-CONTAINING PROTEIN"/>
    <property type="match status" value="1"/>
</dbReference>
<evidence type="ECO:0008006" key="3">
    <source>
        <dbReference type="Google" id="ProtNLM"/>
    </source>
</evidence>
<accession>A0A9P4LXP4</accession>
<dbReference type="Proteomes" id="UP000799776">
    <property type="component" value="Unassembled WGS sequence"/>
</dbReference>
<gene>
    <name evidence="1" type="ORF">K490DRAFT_65178</name>
</gene>
<proteinExistence type="predicted"/>
<evidence type="ECO:0000313" key="1">
    <source>
        <dbReference type="EMBL" id="KAF2087899.1"/>
    </source>
</evidence>
<keyword evidence="2" id="KW-1185">Reference proteome</keyword>
<comment type="caution">
    <text evidence="1">The sequence shown here is derived from an EMBL/GenBank/DDBJ whole genome shotgun (WGS) entry which is preliminary data.</text>
</comment>
<dbReference type="OrthoDB" id="3795309at2759"/>
<protein>
    <recommendedName>
        <fullName evidence="3">F-box domain-containing protein</fullName>
    </recommendedName>
</protein>
<reference evidence="1" key="1">
    <citation type="journal article" date="2020" name="Stud. Mycol.">
        <title>101 Dothideomycetes genomes: a test case for predicting lifestyles and emergence of pathogens.</title>
        <authorList>
            <person name="Haridas S."/>
            <person name="Albert R."/>
            <person name="Binder M."/>
            <person name="Bloem J."/>
            <person name="Labutti K."/>
            <person name="Salamov A."/>
            <person name="Andreopoulos B."/>
            <person name="Baker S."/>
            <person name="Barry K."/>
            <person name="Bills G."/>
            <person name="Bluhm B."/>
            <person name="Cannon C."/>
            <person name="Castanera R."/>
            <person name="Culley D."/>
            <person name="Daum C."/>
            <person name="Ezra D."/>
            <person name="Gonzalez J."/>
            <person name="Henrissat B."/>
            <person name="Kuo A."/>
            <person name="Liang C."/>
            <person name="Lipzen A."/>
            <person name="Lutzoni F."/>
            <person name="Magnuson J."/>
            <person name="Mondo S."/>
            <person name="Nolan M."/>
            <person name="Ohm R."/>
            <person name="Pangilinan J."/>
            <person name="Park H.-J."/>
            <person name="Ramirez L."/>
            <person name="Alfaro M."/>
            <person name="Sun H."/>
            <person name="Tritt A."/>
            <person name="Yoshinaga Y."/>
            <person name="Zwiers L.-H."/>
            <person name="Turgeon B."/>
            <person name="Goodwin S."/>
            <person name="Spatafora J."/>
            <person name="Crous P."/>
            <person name="Grigoriev I."/>
        </authorList>
    </citation>
    <scope>NUCLEOTIDE SEQUENCE</scope>
    <source>
        <strain evidence="1">CBS 121410</strain>
    </source>
</reference>
<evidence type="ECO:0000313" key="2">
    <source>
        <dbReference type="Proteomes" id="UP000799776"/>
    </source>
</evidence>
<dbReference type="PANTHER" id="PTHR42085">
    <property type="entry name" value="F-BOX DOMAIN-CONTAINING PROTEIN"/>
    <property type="match status" value="1"/>
</dbReference>
<dbReference type="AlphaFoldDB" id="A0A9P4LXP4"/>
<name>A0A9P4LXP4_9PEZI</name>
<organism evidence="1 2">
    <name type="scientific">Saccharata proteae CBS 121410</name>
    <dbReference type="NCBI Taxonomy" id="1314787"/>
    <lineage>
        <taxon>Eukaryota</taxon>
        <taxon>Fungi</taxon>
        <taxon>Dikarya</taxon>
        <taxon>Ascomycota</taxon>
        <taxon>Pezizomycotina</taxon>
        <taxon>Dothideomycetes</taxon>
        <taxon>Dothideomycetes incertae sedis</taxon>
        <taxon>Botryosphaeriales</taxon>
        <taxon>Saccharataceae</taxon>
        <taxon>Saccharata</taxon>
    </lineage>
</organism>
<dbReference type="EMBL" id="ML978718">
    <property type="protein sequence ID" value="KAF2087899.1"/>
    <property type="molecule type" value="Genomic_DNA"/>
</dbReference>